<comment type="subcellular location">
    <subcellularLocation>
        <location evidence="1 9">Cell inner membrane</location>
        <topology evidence="1 9">Multi-pass membrane protein</topology>
    </subcellularLocation>
</comment>
<gene>
    <name evidence="11" type="ORF">SAMN05660710_00620</name>
</gene>
<feature type="transmembrane region" description="Helical" evidence="9">
    <location>
        <begin position="136"/>
        <end position="158"/>
    </location>
</feature>
<dbReference type="AlphaFoldDB" id="A0A1G5D144"/>
<dbReference type="PANTHER" id="PTHR35011">
    <property type="entry name" value="2,3-DIKETO-L-GULONATE TRAP TRANSPORTER SMALL PERMEASE PROTEIN YIAM"/>
    <property type="match status" value="1"/>
</dbReference>
<accession>A0A1G5D144</accession>
<evidence type="ECO:0000259" key="10">
    <source>
        <dbReference type="Pfam" id="PF04290"/>
    </source>
</evidence>
<keyword evidence="5 9" id="KW-0812">Transmembrane</keyword>
<feature type="transmembrane region" description="Helical" evidence="9">
    <location>
        <begin position="12"/>
        <end position="31"/>
    </location>
</feature>
<evidence type="ECO:0000256" key="5">
    <source>
        <dbReference type="ARBA" id="ARBA00022692"/>
    </source>
</evidence>
<reference evidence="11 12" key="1">
    <citation type="submission" date="2016-10" db="EMBL/GenBank/DDBJ databases">
        <authorList>
            <person name="de Groot N.N."/>
        </authorList>
    </citation>
    <scope>NUCLEOTIDE SEQUENCE [LARGE SCALE GENOMIC DNA]</scope>
    <source>
        <strain evidence="11 12">CGMCC 1.8925</strain>
    </source>
</reference>
<keyword evidence="3" id="KW-1003">Cell membrane</keyword>
<organism evidence="11 12">
    <name type="scientific">Paracoccus tibetensis</name>
    <dbReference type="NCBI Taxonomy" id="336292"/>
    <lineage>
        <taxon>Bacteria</taxon>
        <taxon>Pseudomonadati</taxon>
        <taxon>Pseudomonadota</taxon>
        <taxon>Alphaproteobacteria</taxon>
        <taxon>Rhodobacterales</taxon>
        <taxon>Paracoccaceae</taxon>
        <taxon>Paracoccus</taxon>
    </lineage>
</organism>
<proteinExistence type="inferred from homology"/>
<evidence type="ECO:0000256" key="8">
    <source>
        <dbReference type="ARBA" id="ARBA00038436"/>
    </source>
</evidence>
<dbReference type="Proteomes" id="UP000199502">
    <property type="component" value="Unassembled WGS sequence"/>
</dbReference>
<sequence length="170" mass="18209">MPPAIRHLQSGLLALLTAIGGLAVLALLVHVSVDVALRSLRGTPIPATYEIVTHYYMVGLAFLPLAWVERQGGMVRIDVVHGMLPPRVQAVSDRMVTVISAVIYAVLAWVTLRTALTNSANGSFILTNGVRVVTWPAYWLPPVGLALAALVTTLRAIWPEPAADDMEPAA</sequence>
<dbReference type="RefSeq" id="WP_090740173.1">
    <property type="nucleotide sequence ID" value="NZ_FMVT01000002.1"/>
</dbReference>
<keyword evidence="6 9" id="KW-1133">Transmembrane helix</keyword>
<dbReference type="GO" id="GO:0005886">
    <property type="term" value="C:plasma membrane"/>
    <property type="evidence" value="ECO:0007669"/>
    <property type="project" value="UniProtKB-SubCell"/>
</dbReference>
<dbReference type="InterPro" id="IPR055348">
    <property type="entry name" value="DctQ"/>
</dbReference>
<dbReference type="Pfam" id="PF04290">
    <property type="entry name" value="DctQ"/>
    <property type="match status" value="1"/>
</dbReference>
<evidence type="ECO:0000256" key="9">
    <source>
        <dbReference type="RuleBase" id="RU369079"/>
    </source>
</evidence>
<evidence type="ECO:0000313" key="11">
    <source>
        <dbReference type="EMBL" id="SCY08549.1"/>
    </source>
</evidence>
<evidence type="ECO:0000256" key="6">
    <source>
        <dbReference type="ARBA" id="ARBA00022989"/>
    </source>
</evidence>
<evidence type="ECO:0000256" key="2">
    <source>
        <dbReference type="ARBA" id="ARBA00022448"/>
    </source>
</evidence>
<protein>
    <recommendedName>
        <fullName evidence="9">TRAP transporter small permease protein</fullName>
    </recommendedName>
</protein>
<dbReference type="STRING" id="336292.SAMN05660710_00620"/>
<comment type="function">
    <text evidence="9">Part of the tripartite ATP-independent periplasmic (TRAP) transport system.</text>
</comment>
<dbReference type="PANTHER" id="PTHR35011:SF10">
    <property type="entry name" value="TRAP TRANSPORTER SMALL PERMEASE PROTEIN"/>
    <property type="match status" value="1"/>
</dbReference>
<keyword evidence="7 9" id="KW-0472">Membrane</keyword>
<evidence type="ECO:0000256" key="7">
    <source>
        <dbReference type="ARBA" id="ARBA00023136"/>
    </source>
</evidence>
<evidence type="ECO:0000256" key="3">
    <source>
        <dbReference type="ARBA" id="ARBA00022475"/>
    </source>
</evidence>
<evidence type="ECO:0000256" key="1">
    <source>
        <dbReference type="ARBA" id="ARBA00004429"/>
    </source>
</evidence>
<name>A0A1G5D144_9RHOB</name>
<keyword evidence="2 9" id="KW-0813">Transport</keyword>
<feature type="domain" description="Tripartite ATP-independent periplasmic transporters DctQ component" evidence="10">
    <location>
        <begin position="28"/>
        <end position="155"/>
    </location>
</feature>
<dbReference type="GO" id="GO:0022857">
    <property type="term" value="F:transmembrane transporter activity"/>
    <property type="evidence" value="ECO:0007669"/>
    <property type="project" value="UniProtKB-UniRule"/>
</dbReference>
<comment type="subunit">
    <text evidence="9">The complex comprises the extracytoplasmic solute receptor protein and the two transmembrane proteins.</text>
</comment>
<feature type="transmembrane region" description="Helical" evidence="9">
    <location>
        <begin position="51"/>
        <end position="68"/>
    </location>
</feature>
<evidence type="ECO:0000256" key="4">
    <source>
        <dbReference type="ARBA" id="ARBA00022519"/>
    </source>
</evidence>
<keyword evidence="4 9" id="KW-0997">Cell inner membrane</keyword>
<dbReference type="InterPro" id="IPR007387">
    <property type="entry name" value="TRAP_DctQ"/>
</dbReference>
<evidence type="ECO:0000313" key="12">
    <source>
        <dbReference type="Proteomes" id="UP000199502"/>
    </source>
</evidence>
<comment type="similarity">
    <text evidence="8 9">Belongs to the TRAP transporter small permease family.</text>
</comment>
<dbReference type="GO" id="GO:0015740">
    <property type="term" value="P:C4-dicarboxylate transport"/>
    <property type="evidence" value="ECO:0007669"/>
    <property type="project" value="TreeGrafter"/>
</dbReference>
<keyword evidence="12" id="KW-1185">Reference proteome</keyword>
<feature type="transmembrane region" description="Helical" evidence="9">
    <location>
        <begin position="95"/>
        <end position="116"/>
    </location>
</feature>
<dbReference type="OrthoDB" id="4250245at2"/>
<dbReference type="EMBL" id="FMVT01000002">
    <property type="protein sequence ID" value="SCY08549.1"/>
    <property type="molecule type" value="Genomic_DNA"/>
</dbReference>